<evidence type="ECO:0000256" key="4">
    <source>
        <dbReference type="ARBA" id="ARBA00022989"/>
    </source>
</evidence>
<keyword evidence="2" id="KW-1003">Cell membrane</keyword>
<reference evidence="7" key="1">
    <citation type="submission" date="2020-09" db="EMBL/GenBank/DDBJ databases">
        <title>Desulfogranum mesoprofundum gen. nov., sp. nov., a novel mesophilic, sulfate-reducing chemolithoautotroph isolated from a deep-sea hydrothermal vent chimney in the Suiyo Seamount.</title>
        <authorList>
            <person name="Hashimoto Y."/>
            <person name="Nakagawa S."/>
        </authorList>
    </citation>
    <scope>NUCLEOTIDE SEQUENCE</scope>
    <source>
        <strain evidence="7">KT2</strain>
    </source>
</reference>
<dbReference type="RefSeq" id="WP_228857082.1">
    <property type="nucleotide sequence ID" value="NZ_AP024086.1"/>
</dbReference>
<keyword evidence="8" id="KW-1185">Reference proteome</keyword>
<feature type="transmembrane region" description="Helical" evidence="6">
    <location>
        <begin position="53"/>
        <end position="72"/>
    </location>
</feature>
<dbReference type="GO" id="GO:0005886">
    <property type="term" value="C:plasma membrane"/>
    <property type="evidence" value="ECO:0007669"/>
    <property type="project" value="UniProtKB-SubCell"/>
</dbReference>
<evidence type="ECO:0000256" key="6">
    <source>
        <dbReference type="SAM" id="Phobius"/>
    </source>
</evidence>
<proteinExistence type="predicted"/>
<dbReference type="EMBL" id="AP024086">
    <property type="protein sequence ID" value="BCL61012.1"/>
    <property type="molecule type" value="Genomic_DNA"/>
</dbReference>
<organism evidence="7 8">
    <name type="scientific">Desulfomarina profundi</name>
    <dbReference type="NCBI Taxonomy" id="2772557"/>
    <lineage>
        <taxon>Bacteria</taxon>
        <taxon>Pseudomonadati</taxon>
        <taxon>Thermodesulfobacteriota</taxon>
        <taxon>Desulfobulbia</taxon>
        <taxon>Desulfobulbales</taxon>
        <taxon>Desulfobulbaceae</taxon>
        <taxon>Desulfomarina</taxon>
    </lineage>
</organism>
<dbReference type="PANTHER" id="PTHR30561:SF9">
    <property type="entry name" value="4-AMINO-4-DEOXY-L-ARABINOSE-PHOSPHOUNDECAPRENOL FLIPPASE SUBUNIT ARNF-RELATED"/>
    <property type="match status" value="1"/>
</dbReference>
<feature type="transmembrane region" description="Helical" evidence="6">
    <location>
        <begin position="6"/>
        <end position="27"/>
    </location>
</feature>
<name>A0A8D5JLY2_9BACT</name>
<keyword evidence="4 6" id="KW-1133">Transmembrane helix</keyword>
<feature type="transmembrane region" description="Helical" evidence="6">
    <location>
        <begin position="105"/>
        <end position="123"/>
    </location>
</feature>
<evidence type="ECO:0000256" key="1">
    <source>
        <dbReference type="ARBA" id="ARBA00004651"/>
    </source>
</evidence>
<dbReference type="Proteomes" id="UP000826725">
    <property type="component" value="Chromosome"/>
</dbReference>
<evidence type="ECO:0000256" key="3">
    <source>
        <dbReference type="ARBA" id="ARBA00022692"/>
    </source>
</evidence>
<feature type="transmembrane region" description="Helical" evidence="6">
    <location>
        <begin position="78"/>
        <end position="98"/>
    </location>
</feature>
<dbReference type="GO" id="GO:0022857">
    <property type="term" value="F:transmembrane transporter activity"/>
    <property type="evidence" value="ECO:0007669"/>
    <property type="project" value="InterPro"/>
</dbReference>
<dbReference type="AlphaFoldDB" id="A0A8D5JLY2"/>
<keyword evidence="5 6" id="KW-0472">Membrane</keyword>
<evidence type="ECO:0000313" key="8">
    <source>
        <dbReference type="Proteomes" id="UP000826725"/>
    </source>
</evidence>
<evidence type="ECO:0000256" key="5">
    <source>
        <dbReference type="ARBA" id="ARBA00023136"/>
    </source>
</evidence>
<sequence>MSSTGWILTLISAGIAVAANLFLRIGVDKAGGFGGQMNDILVSFINLLRQPTFDCGIVLYGFATLVWIRIISIEPLSVAYPILVSITFLLVTLGSAFLLKETVTVSKIIGLLLIISGIVVLSHN</sequence>
<evidence type="ECO:0000256" key="2">
    <source>
        <dbReference type="ARBA" id="ARBA00022475"/>
    </source>
</evidence>
<keyword evidence="3 6" id="KW-0812">Transmembrane</keyword>
<evidence type="ECO:0008006" key="9">
    <source>
        <dbReference type="Google" id="ProtNLM"/>
    </source>
</evidence>
<accession>A0A8D5JLY2</accession>
<comment type="subcellular location">
    <subcellularLocation>
        <location evidence="1">Cell membrane</location>
        <topology evidence="1">Multi-pass membrane protein</topology>
    </subcellularLocation>
</comment>
<protein>
    <recommendedName>
        <fullName evidence="9">EamA domain-containing protein</fullName>
    </recommendedName>
</protein>
<dbReference type="KEGG" id="dbk:DGMP_17050"/>
<dbReference type="InterPro" id="IPR000390">
    <property type="entry name" value="Small_drug/metabolite_transptr"/>
</dbReference>
<dbReference type="PANTHER" id="PTHR30561">
    <property type="entry name" value="SMR FAMILY PROTON-DEPENDENT DRUG EFFLUX TRANSPORTER SUGE"/>
    <property type="match status" value="1"/>
</dbReference>
<gene>
    <name evidence="7" type="ORF">DGMP_17050</name>
</gene>
<evidence type="ECO:0000313" key="7">
    <source>
        <dbReference type="EMBL" id="BCL61012.1"/>
    </source>
</evidence>